<reference evidence="2" key="1">
    <citation type="journal article" date="2021" name="Nat. Commun.">
        <title>Genetic determinants of endophytism in the Arabidopsis root mycobiome.</title>
        <authorList>
            <person name="Mesny F."/>
            <person name="Miyauchi S."/>
            <person name="Thiergart T."/>
            <person name="Pickel B."/>
            <person name="Atanasova L."/>
            <person name="Karlsson M."/>
            <person name="Huettel B."/>
            <person name="Barry K.W."/>
            <person name="Haridas S."/>
            <person name="Chen C."/>
            <person name="Bauer D."/>
            <person name="Andreopoulos W."/>
            <person name="Pangilinan J."/>
            <person name="LaButti K."/>
            <person name="Riley R."/>
            <person name="Lipzen A."/>
            <person name="Clum A."/>
            <person name="Drula E."/>
            <person name="Henrissat B."/>
            <person name="Kohler A."/>
            <person name="Grigoriev I.V."/>
            <person name="Martin F.M."/>
            <person name="Hacquard S."/>
        </authorList>
    </citation>
    <scope>NUCLEOTIDE SEQUENCE</scope>
    <source>
        <strain evidence="2">MPI-CAGE-CH-0235</strain>
    </source>
</reference>
<gene>
    <name evidence="2" type="ORF">B0I35DRAFT_480363</name>
</gene>
<accession>A0A8K0SNY3</accession>
<dbReference type="AlphaFoldDB" id="A0A8K0SNY3"/>
<dbReference type="OrthoDB" id="5584028at2759"/>
<feature type="region of interest" description="Disordered" evidence="1">
    <location>
        <begin position="1"/>
        <end position="34"/>
    </location>
</feature>
<dbReference type="EMBL" id="JAGPNK010000009">
    <property type="protein sequence ID" value="KAH7313694.1"/>
    <property type="molecule type" value="Genomic_DNA"/>
</dbReference>
<dbReference type="Proteomes" id="UP000813444">
    <property type="component" value="Unassembled WGS sequence"/>
</dbReference>
<keyword evidence="3" id="KW-1185">Reference proteome</keyword>
<proteinExistence type="predicted"/>
<evidence type="ECO:0008006" key="4">
    <source>
        <dbReference type="Google" id="ProtNLM"/>
    </source>
</evidence>
<dbReference type="PANTHER" id="PTHR37852">
    <property type="entry name" value="YALI0B21208P"/>
    <property type="match status" value="1"/>
</dbReference>
<evidence type="ECO:0000313" key="3">
    <source>
        <dbReference type="Proteomes" id="UP000813444"/>
    </source>
</evidence>
<comment type="caution">
    <text evidence="2">The sequence shown here is derived from an EMBL/GenBank/DDBJ whole genome shotgun (WGS) entry which is preliminary data.</text>
</comment>
<organism evidence="2 3">
    <name type="scientific">Stachybotrys elegans</name>
    <dbReference type="NCBI Taxonomy" id="80388"/>
    <lineage>
        <taxon>Eukaryota</taxon>
        <taxon>Fungi</taxon>
        <taxon>Dikarya</taxon>
        <taxon>Ascomycota</taxon>
        <taxon>Pezizomycotina</taxon>
        <taxon>Sordariomycetes</taxon>
        <taxon>Hypocreomycetidae</taxon>
        <taxon>Hypocreales</taxon>
        <taxon>Stachybotryaceae</taxon>
        <taxon>Stachybotrys</taxon>
    </lineage>
</organism>
<name>A0A8K0SNY3_9HYPO</name>
<evidence type="ECO:0000256" key="1">
    <source>
        <dbReference type="SAM" id="MobiDB-lite"/>
    </source>
</evidence>
<dbReference type="PANTHER" id="PTHR37852:SF1">
    <property type="entry name" value="HIG1 DOMAIN-CONTAINING PROTEIN"/>
    <property type="match status" value="1"/>
</dbReference>
<protein>
    <recommendedName>
        <fullName evidence="4">Mitochondrial import inner membrane translocase subunit TIM22</fullName>
    </recommendedName>
</protein>
<evidence type="ECO:0000313" key="2">
    <source>
        <dbReference type="EMBL" id="KAH7313694.1"/>
    </source>
</evidence>
<sequence>MAIETKKISTVDASESTVAPTAAPDVLPSSQPPPLFNAEPFPRLSITTPTRLILAPLASSFVGATLGAIQGGQIAQLRFRAEHAHKMPDTTAGWYFYHKTKNYHAMQGAIREGFRMGATTGFWTFVALGLETAVDRYRGSSDMFSTIVASLSVAGGFSLWHRLSLSTAARTARQGLLFGTVYGGLQDIMGLARGKPIGYIEFLRGNSRRGDALDEVAK</sequence>